<dbReference type="GO" id="GO:0016020">
    <property type="term" value="C:membrane"/>
    <property type="evidence" value="ECO:0007669"/>
    <property type="project" value="UniProtKB-SubCell"/>
</dbReference>
<comment type="caution">
    <text evidence="11">The sequence shown here is derived from an EMBL/GenBank/DDBJ whole genome shotgun (WGS) entry which is preliminary data.</text>
</comment>
<keyword evidence="12" id="KW-1185">Reference proteome</keyword>
<evidence type="ECO:0000256" key="3">
    <source>
        <dbReference type="ARBA" id="ARBA00009045"/>
    </source>
</evidence>
<evidence type="ECO:0000256" key="2">
    <source>
        <dbReference type="ARBA" id="ARBA00004141"/>
    </source>
</evidence>
<feature type="transmembrane region" description="Helical" evidence="9">
    <location>
        <begin position="382"/>
        <end position="401"/>
    </location>
</feature>
<feature type="transmembrane region" description="Helical" evidence="9">
    <location>
        <begin position="319"/>
        <end position="338"/>
    </location>
</feature>
<evidence type="ECO:0000256" key="7">
    <source>
        <dbReference type="ARBA" id="ARBA00022989"/>
    </source>
</evidence>
<protein>
    <recommendedName>
        <fullName evidence="4">rhomboid protease</fullName>
        <ecNumber evidence="4">3.4.21.105</ecNumber>
    </recommendedName>
</protein>
<evidence type="ECO:0000256" key="1">
    <source>
        <dbReference type="ARBA" id="ARBA00000156"/>
    </source>
</evidence>
<dbReference type="STRING" id="53326.A0A016VEN8"/>
<dbReference type="GO" id="GO:0004252">
    <property type="term" value="F:serine-type endopeptidase activity"/>
    <property type="evidence" value="ECO:0007669"/>
    <property type="project" value="InterPro"/>
</dbReference>
<proteinExistence type="inferred from homology"/>
<evidence type="ECO:0000256" key="5">
    <source>
        <dbReference type="ARBA" id="ARBA00022692"/>
    </source>
</evidence>
<dbReference type="EMBL" id="JARK01001347">
    <property type="protein sequence ID" value="EYC25890.1"/>
    <property type="molecule type" value="Genomic_DNA"/>
</dbReference>
<keyword evidence="6" id="KW-0378">Hydrolase</keyword>
<dbReference type="SUPFAM" id="SSF144091">
    <property type="entry name" value="Rhomboid-like"/>
    <property type="match status" value="1"/>
</dbReference>
<dbReference type="InterPro" id="IPR035952">
    <property type="entry name" value="Rhomboid-like_sf"/>
</dbReference>
<feature type="transmembrane region" description="Helical" evidence="9">
    <location>
        <begin position="124"/>
        <end position="145"/>
    </location>
</feature>
<evidence type="ECO:0000313" key="12">
    <source>
        <dbReference type="Proteomes" id="UP000024635"/>
    </source>
</evidence>
<evidence type="ECO:0000256" key="9">
    <source>
        <dbReference type="SAM" id="Phobius"/>
    </source>
</evidence>
<keyword evidence="7 9" id="KW-1133">Transmembrane helix</keyword>
<dbReference type="Gene3D" id="1.20.1540.10">
    <property type="entry name" value="Rhomboid-like"/>
    <property type="match status" value="1"/>
</dbReference>
<evidence type="ECO:0000256" key="8">
    <source>
        <dbReference type="ARBA" id="ARBA00023136"/>
    </source>
</evidence>
<feature type="transmembrane region" description="Helical" evidence="9">
    <location>
        <begin position="279"/>
        <end position="299"/>
    </location>
</feature>
<gene>
    <name evidence="11" type="primary">Acey_s0011.g1443</name>
    <name evidence="11" type="ORF">Y032_0011g1443</name>
</gene>
<evidence type="ECO:0000256" key="4">
    <source>
        <dbReference type="ARBA" id="ARBA00013039"/>
    </source>
</evidence>
<dbReference type="PANTHER" id="PTHR43731:SF14">
    <property type="entry name" value="PRESENILIN-ASSOCIATED RHOMBOID-LIKE PROTEIN, MITOCHONDRIAL"/>
    <property type="match status" value="1"/>
</dbReference>
<dbReference type="InterPro" id="IPR022764">
    <property type="entry name" value="Peptidase_S54_rhomboid_dom"/>
</dbReference>
<sequence length="447" mass="50885">MFVIWISTKFIELRQQFSSRTIVIVDEMRRKAAYYSSIRAYCIRNSQGLLRSAAASERIMLLNQLLFRVPLRGFRSKALSYGRFSRESLRNRLHRNEIKQPFKAQTPPPPYASDTIPVRPVSDLMRALGFTFAVGAGAFTVAIISDYERQSHRLKNLFEKARFSSENGWKQLTDGDKCALYLVGGELFLLLFFRQSHCALAFACSSSNCQNKTILFLHIAFESILCQHQLLNTAQFTNLVVFALWRVKRLQTFMWRYFSNSFASRSLCMPMALSVFSHYNLVHLALNMYVVWSFTNVTVDKFLGPDQVLFFSWSNIYTLQFWAFFITAGVVSSFFGLAHKALARSPIRAVGASGAILGMLGYTCMKIPEARLKIVFVPGFDFSAQSAIIGILLFDLAGLLFRFRMFDHAAHLGGTLFGVFYALIGDDLVWNSYGSVVERAYRYLKNG</sequence>
<comment type="subcellular location">
    <subcellularLocation>
        <location evidence="2">Membrane</location>
        <topology evidence="2">Multi-pass membrane protein</topology>
    </subcellularLocation>
</comment>
<comment type="similarity">
    <text evidence="3">Belongs to the peptidase S54 family.</text>
</comment>
<dbReference type="InterPro" id="IPR050925">
    <property type="entry name" value="Rhomboid_protease_S54"/>
</dbReference>
<dbReference type="EC" id="3.4.21.105" evidence="4"/>
<feature type="domain" description="Peptidase S54 rhomboid" evidence="10">
    <location>
        <begin position="272"/>
        <end position="424"/>
    </location>
</feature>
<feature type="transmembrane region" description="Helical" evidence="9">
    <location>
        <begin position="345"/>
        <end position="362"/>
    </location>
</feature>
<feature type="transmembrane region" description="Helical" evidence="9">
    <location>
        <begin position="408"/>
        <end position="424"/>
    </location>
</feature>
<evidence type="ECO:0000259" key="10">
    <source>
        <dbReference type="Pfam" id="PF01694"/>
    </source>
</evidence>
<comment type="catalytic activity">
    <reaction evidence="1">
        <text>Cleaves type-1 transmembrane domains using a catalytic dyad composed of serine and histidine that are contributed by different transmembrane domains.</text>
        <dbReference type="EC" id="3.4.21.105"/>
    </reaction>
</comment>
<name>A0A016VEN8_9BILA</name>
<accession>A0A016VEN8</accession>
<dbReference type="AlphaFoldDB" id="A0A016VEN8"/>
<reference evidence="12" key="1">
    <citation type="journal article" date="2015" name="Nat. Genet.">
        <title>The genome and transcriptome of the zoonotic hookworm Ancylostoma ceylanicum identify infection-specific gene families.</title>
        <authorList>
            <person name="Schwarz E.M."/>
            <person name="Hu Y."/>
            <person name="Antoshechkin I."/>
            <person name="Miller M.M."/>
            <person name="Sternberg P.W."/>
            <person name="Aroian R.V."/>
        </authorList>
    </citation>
    <scope>NUCLEOTIDE SEQUENCE</scope>
    <source>
        <strain evidence="12">HY135</strain>
    </source>
</reference>
<dbReference type="PANTHER" id="PTHR43731">
    <property type="entry name" value="RHOMBOID PROTEASE"/>
    <property type="match status" value="1"/>
</dbReference>
<dbReference type="GO" id="GO:0006465">
    <property type="term" value="P:signal peptide processing"/>
    <property type="evidence" value="ECO:0007669"/>
    <property type="project" value="TreeGrafter"/>
</dbReference>
<organism evidence="11 12">
    <name type="scientific">Ancylostoma ceylanicum</name>
    <dbReference type="NCBI Taxonomy" id="53326"/>
    <lineage>
        <taxon>Eukaryota</taxon>
        <taxon>Metazoa</taxon>
        <taxon>Ecdysozoa</taxon>
        <taxon>Nematoda</taxon>
        <taxon>Chromadorea</taxon>
        <taxon>Rhabditida</taxon>
        <taxon>Rhabditina</taxon>
        <taxon>Rhabditomorpha</taxon>
        <taxon>Strongyloidea</taxon>
        <taxon>Ancylostomatidae</taxon>
        <taxon>Ancylostomatinae</taxon>
        <taxon>Ancylostoma</taxon>
    </lineage>
</organism>
<dbReference type="OrthoDB" id="10260614at2759"/>
<evidence type="ECO:0000313" key="11">
    <source>
        <dbReference type="EMBL" id="EYC25890.1"/>
    </source>
</evidence>
<dbReference type="Pfam" id="PF01694">
    <property type="entry name" value="Rhomboid"/>
    <property type="match status" value="1"/>
</dbReference>
<keyword evidence="5 9" id="KW-0812">Transmembrane</keyword>
<dbReference type="Proteomes" id="UP000024635">
    <property type="component" value="Unassembled WGS sequence"/>
</dbReference>
<evidence type="ECO:0000256" key="6">
    <source>
        <dbReference type="ARBA" id="ARBA00022801"/>
    </source>
</evidence>
<keyword evidence="8 9" id="KW-0472">Membrane</keyword>